<sequence length="252" mass="28410">MSQQFQPIQGRGTVDAVVQRLGRVIRQGTFKPGQKLPPERVLAEQLEVSRQTIRKAIRELEKARVVRIVSDGGPAKGATVVTSYVPAYLLDGPAPEPNVSEVANVLAARRLFETPVAVLAGHLMTHEDHERIREVLDLQRTAKDLEGVRQLDLRFHLAIAEATHNPTIVSLMHDLLERLEIARHVLAYDPDAEMRESIAMHEQTLDAIASRDEQRIRKVMDAHMAMMEHAWERVTGYTLPLPPTTPRRNVEE</sequence>
<dbReference type="AlphaFoldDB" id="A0A1C6T428"/>
<dbReference type="InterPro" id="IPR008920">
    <property type="entry name" value="TF_FadR/GntR_C"/>
</dbReference>
<dbReference type="GO" id="GO:0003677">
    <property type="term" value="F:DNA binding"/>
    <property type="evidence" value="ECO:0007669"/>
    <property type="project" value="UniProtKB-KW"/>
</dbReference>
<keyword evidence="2" id="KW-0238">DNA-binding</keyword>
<dbReference type="Gene3D" id="1.20.120.530">
    <property type="entry name" value="GntR ligand-binding domain-like"/>
    <property type="match status" value="1"/>
</dbReference>
<dbReference type="Proteomes" id="UP000199413">
    <property type="component" value="Unassembled WGS sequence"/>
</dbReference>
<evidence type="ECO:0000256" key="2">
    <source>
        <dbReference type="ARBA" id="ARBA00023125"/>
    </source>
</evidence>
<evidence type="ECO:0000313" key="5">
    <source>
        <dbReference type="EMBL" id="SCL36447.1"/>
    </source>
</evidence>
<dbReference type="GO" id="GO:0003700">
    <property type="term" value="F:DNA-binding transcription factor activity"/>
    <property type="evidence" value="ECO:0007669"/>
    <property type="project" value="InterPro"/>
</dbReference>
<dbReference type="SMART" id="SM00345">
    <property type="entry name" value="HTH_GNTR"/>
    <property type="match status" value="1"/>
</dbReference>
<evidence type="ECO:0000256" key="3">
    <source>
        <dbReference type="ARBA" id="ARBA00023163"/>
    </source>
</evidence>
<keyword evidence="1" id="KW-0805">Transcription regulation</keyword>
<dbReference type="SUPFAM" id="SSF46785">
    <property type="entry name" value="Winged helix' DNA-binding domain"/>
    <property type="match status" value="1"/>
</dbReference>
<dbReference type="OrthoDB" id="7989071at2"/>
<dbReference type="PRINTS" id="PR00035">
    <property type="entry name" value="HTHGNTR"/>
</dbReference>
<dbReference type="PANTHER" id="PTHR43537:SF5">
    <property type="entry name" value="UXU OPERON TRANSCRIPTIONAL REGULATOR"/>
    <property type="match status" value="1"/>
</dbReference>
<dbReference type="CDD" id="cd07377">
    <property type="entry name" value="WHTH_GntR"/>
    <property type="match status" value="1"/>
</dbReference>
<dbReference type="InterPro" id="IPR036390">
    <property type="entry name" value="WH_DNA-bd_sf"/>
</dbReference>
<reference evidence="6" key="1">
    <citation type="submission" date="2016-06" db="EMBL/GenBank/DDBJ databases">
        <authorList>
            <person name="Varghese N."/>
            <person name="Submissions Spin"/>
        </authorList>
    </citation>
    <scope>NUCLEOTIDE SEQUENCE [LARGE SCALE GENOMIC DNA]</scope>
    <source>
        <strain evidence="6">DSM 45431</strain>
    </source>
</reference>
<keyword evidence="5" id="KW-0670">Pyruvate</keyword>
<dbReference type="RefSeq" id="WP_091345777.1">
    <property type="nucleotide sequence ID" value="NZ_FMHV01000002.1"/>
</dbReference>
<dbReference type="PROSITE" id="PS50949">
    <property type="entry name" value="HTH_GNTR"/>
    <property type="match status" value="1"/>
</dbReference>
<organism evidence="5 6">
    <name type="scientific">Micromonospora rhizosphaerae</name>
    <dbReference type="NCBI Taxonomy" id="568872"/>
    <lineage>
        <taxon>Bacteria</taxon>
        <taxon>Bacillati</taxon>
        <taxon>Actinomycetota</taxon>
        <taxon>Actinomycetes</taxon>
        <taxon>Micromonosporales</taxon>
        <taxon>Micromonosporaceae</taxon>
        <taxon>Micromonospora</taxon>
    </lineage>
</organism>
<dbReference type="Pfam" id="PF07729">
    <property type="entry name" value="FCD"/>
    <property type="match status" value="1"/>
</dbReference>
<name>A0A1C6T428_9ACTN</name>
<dbReference type="InterPro" id="IPR036388">
    <property type="entry name" value="WH-like_DNA-bd_sf"/>
</dbReference>
<accession>A0A1C6T428</accession>
<dbReference type="EMBL" id="FMHV01000002">
    <property type="protein sequence ID" value="SCL36447.1"/>
    <property type="molecule type" value="Genomic_DNA"/>
</dbReference>
<proteinExistence type="predicted"/>
<dbReference type="Pfam" id="PF00392">
    <property type="entry name" value="GntR"/>
    <property type="match status" value="1"/>
</dbReference>
<keyword evidence="3" id="KW-0804">Transcription</keyword>
<dbReference type="SUPFAM" id="SSF48008">
    <property type="entry name" value="GntR ligand-binding domain-like"/>
    <property type="match status" value="1"/>
</dbReference>
<gene>
    <name evidence="5" type="ORF">GA0070624_5556</name>
</gene>
<evidence type="ECO:0000313" key="6">
    <source>
        <dbReference type="Proteomes" id="UP000199413"/>
    </source>
</evidence>
<evidence type="ECO:0000256" key="1">
    <source>
        <dbReference type="ARBA" id="ARBA00023015"/>
    </source>
</evidence>
<protein>
    <submittedName>
        <fullName evidence="5">GntR family transcriptional regulator, transcriptional repressor for pyruvate dehydrogenase complex</fullName>
    </submittedName>
</protein>
<dbReference type="InterPro" id="IPR000524">
    <property type="entry name" value="Tscrpt_reg_HTH_GntR"/>
</dbReference>
<dbReference type="SMART" id="SM00895">
    <property type="entry name" value="FCD"/>
    <property type="match status" value="1"/>
</dbReference>
<feature type="domain" description="HTH gntR-type" evidence="4">
    <location>
        <begin position="11"/>
        <end position="83"/>
    </location>
</feature>
<evidence type="ECO:0000259" key="4">
    <source>
        <dbReference type="PROSITE" id="PS50949"/>
    </source>
</evidence>
<dbReference type="PANTHER" id="PTHR43537">
    <property type="entry name" value="TRANSCRIPTIONAL REGULATOR, GNTR FAMILY"/>
    <property type="match status" value="1"/>
</dbReference>
<dbReference type="InterPro" id="IPR011711">
    <property type="entry name" value="GntR_C"/>
</dbReference>
<dbReference type="Gene3D" id="1.10.10.10">
    <property type="entry name" value="Winged helix-like DNA-binding domain superfamily/Winged helix DNA-binding domain"/>
    <property type="match status" value="1"/>
</dbReference>
<keyword evidence="6" id="KW-1185">Reference proteome</keyword>
<dbReference type="STRING" id="568872.GA0070624_5556"/>